<organism evidence="1 2">
    <name type="scientific">Platanthera zijinensis</name>
    <dbReference type="NCBI Taxonomy" id="2320716"/>
    <lineage>
        <taxon>Eukaryota</taxon>
        <taxon>Viridiplantae</taxon>
        <taxon>Streptophyta</taxon>
        <taxon>Embryophyta</taxon>
        <taxon>Tracheophyta</taxon>
        <taxon>Spermatophyta</taxon>
        <taxon>Magnoliopsida</taxon>
        <taxon>Liliopsida</taxon>
        <taxon>Asparagales</taxon>
        <taxon>Orchidaceae</taxon>
        <taxon>Orchidoideae</taxon>
        <taxon>Orchideae</taxon>
        <taxon>Orchidinae</taxon>
        <taxon>Platanthera</taxon>
    </lineage>
</organism>
<proteinExistence type="predicted"/>
<comment type="caution">
    <text evidence="1">The sequence shown here is derived from an EMBL/GenBank/DDBJ whole genome shotgun (WGS) entry which is preliminary data.</text>
</comment>
<dbReference type="Proteomes" id="UP001418222">
    <property type="component" value="Unassembled WGS sequence"/>
</dbReference>
<accession>A0AAP0BY13</accession>
<keyword evidence="2" id="KW-1185">Reference proteome</keyword>
<evidence type="ECO:0000313" key="1">
    <source>
        <dbReference type="EMBL" id="KAK8952322.1"/>
    </source>
</evidence>
<protein>
    <submittedName>
        <fullName evidence="1">Uncharacterized protein</fullName>
    </submittedName>
</protein>
<gene>
    <name evidence="1" type="ORF">KSP39_PZI003618</name>
</gene>
<dbReference type="EMBL" id="JBBWWQ010000003">
    <property type="protein sequence ID" value="KAK8952322.1"/>
    <property type="molecule type" value="Genomic_DNA"/>
</dbReference>
<evidence type="ECO:0000313" key="2">
    <source>
        <dbReference type="Proteomes" id="UP001418222"/>
    </source>
</evidence>
<reference evidence="1 2" key="1">
    <citation type="journal article" date="2022" name="Nat. Plants">
        <title>Genomes of leafy and leafless Platanthera orchids illuminate the evolution of mycoheterotrophy.</title>
        <authorList>
            <person name="Li M.H."/>
            <person name="Liu K.W."/>
            <person name="Li Z."/>
            <person name="Lu H.C."/>
            <person name="Ye Q.L."/>
            <person name="Zhang D."/>
            <person name="Wang J.Y."/>
            <person name="Li Y.F."/>
            <person name="Zhong Z.M."/>
            <person name="Liu X."/>
            <person name="Yu X."/>
            <person name="Liu D.K."/>
            <person name="Tu X.D."/>
            <person name="Liu B."/>
            <person name="Hao Y."/>
            <person name="Liao X.Y."/>
            <person name="Jiang Y.T."/>
            <person name="Sun W.H."/>
            <person name="Chen J."/>
            <person name="Chen Y.Q."/>
            <person name="Ai Y."/>
            <person name="Zhai J.W."/>
            <person name="Wu S.S."/>
            <person name="Zhou Z."/>
            <person name="Hsiao Y.Y."/>
            <person name="Wu W.L."/>
            <person name="Chen Y.Y."/>
            <person name="Lin Y.F."/>
            <person name="Hsu J.L."/>
            <person name="Li C.Y."/>
            <person name="Wang Z.W."/>
            <person name="Zhao X."/>
            <person name="Zhong W.Y."/>
            <person name="Ma X.K."/>
            <person name="Ma L."/>
            <person name="Huang J."/>
            <person name="Chen G.Z."/>
            <person name="Huang M.Z."/>
            <person name="Huang L."/>
            <person name="Peng D.H."/>
            <person name="Luo Y.B."/>
            <person name="Zou S.Q."/>
            <person name="Chen S.P."/>
            <person name="Lan S."/>
            <person name="Tsai W.C."/>
            <person name="Van de Peer Y."/>
            <person name="Liu Z.J."/>
        </authorList>
    </citation>
    <scope>NUCLEOTIDE SEQUENCE [LARGE SCALE GENOMIC DNA]</scope>
    <source>
        <strain evidence="1">Lor287</strain>
    </source>
</reference>
<sequence>MAFHEAILLEFILSNRRKESSILPYFAYMSTMEVQTKVSCAQSNLITSKWICLPKSNTYKQEKADQQSYNDFIGEFPRLPHTMVEAEGMALFAVVHTAKDHRCPSNIIRFNYVLESGRGLLYTPTLNLHIH</sequence>
<name>A0AAP0BY13_9ASPA</name>
<dbReference type="AlphaFoldDB" id="A0AAP0BY13"/>